<organism evidence="2 3">
    <name type="scientific">Sus scrofa</name>
    <name type="common">Pig</name>
    <dbReference type="NCBI Taxonomy" id="9823"/>
    <lineage>
        <taxon>Eukaryota</taxon>
        <taxon>Metazoa</taxon>
        <taxon>Chordata</taxon>
        <taxon>Craniata</taxon>
        <taxon>Vertebrata</taxon>
        <taxon>Euteleostomi</taxon>
        <taxon>Mammalia</taxon>
        <taxon>Eutheria</taxon>
        <taxon>Laurasiatheria</taxon>
        <taxon>Artiodactyla</taxon>
        <taxon>Suina</taxon>
        <taxon>Suidae</taxon>
        <taxon>Sus</taxon>
    </lineage>
</organism>
<evidence type="ECO:0000313" key="2">
    <source>
        <dbReference type="Ensembl" id="ENSSSCP00040002048.1"/>
    </source>
</evidence>
<keyword evidence="1" id="KW-1133">Transmembrane helix</keyword>
<reference evidence="2" key="1">
    <citation type="submission" date="2025-08" db="UniProtKB">
        <authorList>
            <consortium name="Ensembl"/>
        </authorList>
    </citation>
    <scope>IDENTIFICATION</scope>
</reference>
<feature type="transmembrane region" description="Helical" evidence="1">
    <location>
        <begin position="71"/>
        <end position="89"/>
    </location>
</feature>
<name>A0A8D1BSP6_PIG</name>
<feature type="transmembrane region" description="Helical" evidence="1">
    <location>
        <begin position="6"/>
        <end position="26"/>
    </location>
</feature>
<evidence type="ECO:0000313" key="3">
    <source>
        <dbReference type="Proteomes" id="UP000694722"/>
    </source>
</evidence>
<dbReference type="Proteomes" id="UP000694722">
    <property type="component" value="Unplaced"/>
</dbReference>
<evidence type="ECO:0000256" key="1">
    <source>
        <dbReference type="SAM" id="Phobius"/>
    </source>
</evidence>
<dbReference type="Ensembl" id="ENSSSCT00040005543.1">
    <property type="protein sequence ID" value="ENSSSCP00040002048.1"/>
    <property type="gene ID" value="ENSSSCG00040004253.1"/>
</dbReference>
<feature type="transmembrane region" description="Helical" evidence="1">
    <location>
        <begin position="33"/>
        <end position="51"/>
    </location>
</feature>
<sequence length="90" mass="9812">MNSLISLSSFCVEHLGFLCIVSCHLYRVTVLPLFFKFGYLFFVCPIAMTRTSNTMLNKSGESGHPCLVPGISGKAFSFAPLSIIFVVGLS</sequence>
<proteinExistence type="predicted"/>
<dbReference type="AlphaFoldDB" id="A0A8D1BSP6"/>
<keyword evidence="1" id="KW-0812">Transmembrane</keyword>
<protein>
    <submittedName>
        <fullName evidence="2">Uncharacterized protein</fullName>
    </submittedName>
</protein>
<keyword evidence="1" id="KW-0472">Membrane</keyword>
<accession>A0A8D1BSP6</accession>